<evidence type="ECO:0000259" key="8">
    <source>
        <dbReference type="Pfam" id="PF02776"/>
    </source>
</evidence>
<evidence type="ECO:0000256" key="5">
    <source>
        <dbReference type="SAM" id="MobiDB-lite"/>
    </source>
</evidence>
<dbReference type="RefSeq" id="WP_189006682.1">
    <property type="nucleotide sequence ID" value="NZ_BMOD01000024.1"/>
</dbReference>
<comment type="similarity">
    <text evidence="2 4">Belongs to the TPP enzyme family.</text>
</comment>
<dbReference type="SUPFAM" id="SSF52518">
    <property type="entry name" value="Thiamin diphosphate-binding fold (THDP-binding)"/>
    <property type="match status" value="2"/>
</dbReference>
<protein>
    <submittedName>
        <fullName evidence="9">Benzoylformate decarboxylase</fullName>
    </submittedName>
</protein>
<name>A0ABQ2DCC4_9DEIO</name>
<dbReference type="Gene3D" id="3.40.50.970">
    <property type="match status" value="2"/>
</dbReference>
<dbReference type="CDD" id="cd07035">
    <property type="entry name" value="TPP_PYR_POX_like"/>
    <property type="match status" value="1"/>
</dbReference>
<accession>A0ABQ2DCC4</accession>
<dbReference type="Pfam" id="PF02776">
    <property type="entry name" value="TPP_enzyme_N"/>
    <property type="match status" value="1"/>
</dbReference>
<evidence type="ECO:0000259" key="7">
    <source>
        <dbReference type="Pfam" id="PF02775"/>
    </source>
</evidence>
<dbReference type="Gene3D" id="3.40.50.1220">
    <property type="entry name" value="TPP-binding domain"/>
    <property type="match status" value="1"/>
</dbReference>
<evidence type="ECO:0000256" key="3">
    <source>
        <dbReference type="ARBA" id="ARBA00023052"/>
    </source>
</evidence>
<feature type="region of interest" description="Disordered" evidence="5">
    <location>
        <begin position="341"/>
        <end position="376"/>
    </location>
</feature>
<evidence type="ECO:0000256" key="2">
    <source>
        <dbReference type="ARBA" id="ARBA00007812"/>
    </source>
</evidence>
<feature type="domain" description="Thiamine pyrophosphate enzyme TPP-binding" evidence="7">
    <location>
        <begin position="411"/>
        <end position="558"/>
    </location>
</feature>
<feature type="domain" description="Thiamine pyrophosphate enzyme central" evidence="6">
    <location>
        <begin position="194"/>
        <end position="328"/>
    </location>
</feature>
<dbReference type="InterPro" id="IPR029035">
    <property type="entry name" value="DHS-like_NAD/FAD-binding_dom"/>
</dbReference>
<evidence type="ECO:0000256" key="4">
    <source>
        <dbReference type="RuleBase" id="RU362132"/>
    </source>
</evidence>
<dbReference type="PROSITE" id="PS00187">
    <property type="entry name" value="TPP_ENZYMES"/>
    <property type="match status" value="1"/>
</dbReference>
<dbReference type="InterPro" id="IPR012000">
    <property type="entry name" value="Thiamin_PyroP_enz_cen_dom"/>
</dbReference>
<feature type="domain" description="Thiamine pyrophosphate enzyme N-terminal TPP-binding" evidence="8">
    <location>
        <begin position="8"/>
        <end position="123"/>
    </location>
</feature>
<organism evidence="9 10">
    <name type="scientific">Deinococcus roseus</name>
    <dbReference type="NCBI Taxonomy" id="392414"/>
    <lineage>
        <taxon>Bacteria</taxon>
        <taxon>Thermotogati</taxon>
        <taxon>Deinococcota</taxon>
        <taxon>Deinococci</taxon>
        <taxon>Deinococcales</taxon>
        <taxon>Deinococcaceae</taxon>
        <taxon>Deinococcus</taxon>
    </lineage>
</organism>
<dbReference type="EMBL" id="BMOD01000024">
    <property type="protein sequence ID" value="GGJ52175.1"/>
    <property type="molecule type" value="Genomic_DNA"/>
</dbReference>
<dbReference type="PANTHER" id="PTHR18968">
    <property type="entry name" value="THIAMINE PYROPHOSPHATE ENZYMES"/>
    <property type="match status" value="1"/>
</dbReference>
<dbReference type="PANTHER" id="PTHR18968:SF13">
    <property type="entry name" value="ACETOLACTATE SYNTHASE CATALYTIC SUBUNIT, MITOCHONDRIAL"/>
    <property type="match status" value="1"/>
</dbReference>
<dbReference type="SUPFAM" id="SSF52467">
    <property type="entry name" value="DHS-like NAD/FAD-binding domain"/>
    <property type="match status" value="1"/>
</dbReference>
<evidence type="ECO:0000256" key="1">
    <source>
        <dbReference type="ARBA" id="ARBA00001964"/>
    </source>
</evidence>
<evidence type="ECO:0000313" key="9">
    <source>
        <dbReference type="EMBL" id="GGJ52175.1"/>
    </source>
</evidence>
<dbReference type="InterPro" id="IPR012001">
    <property type="entry name" value="Thiamin_PyroP_enz_TPP-bd_dom"/>
</dbReference>
<dbReference type="InterPro" id="IPR011766">
    <property type="entry name" value="TPP_enzyme_TPP-bd"/>
</dbReference>
<dbReference type="InterPro" id="IPR000399">
    <property type="entry name" value="TPP-bd_CS"/>
</dbReference>
<comment type="cofactor">
    <cofactor evidence="1">
        <name>thiamine diphosphate</name>
        <dbReference type="ChEBI" id="CHEBI:58937"/>
    </cofactor>
</comment>
<dbReference type="CDD" id="cd02002">
    <property type="entry name" value="TPP_BFDC"/>
    <property type="match status" value="1"/>
</dbReference>
<dbReference type="Proteomes" id="UP000632222">
    <property type="component" value="Unassembled WGS sequence"/>
</dbReference>
<sequence length="565" mass="61307">MPLPSVKTGRHAIIEQFMLDGMPYMFGNPGTVEQGFLDALEDYPDFHYILTLQETIAVAMADGYARALNHPALVQLHSSVGVGNGIGMIYQAMRGHAPLVVIAGEAGTQYDPMDAQMAVDLVAMAKPVTKYATRVIDPQSLLRVLRRAIKIAATPPCGPVFISLPMDVLDAPITEEVRPTTKIHSRVTPPIEQLQEAANLLAAAQNPLILMGDGISFSGAQGELAAVAEAVGAPVWGVNSSEVNLPASHPLNAGLTGHMFGETSQKIVKDADVILVSGTYLFPEVFPSLGSPFKPDAKLIHIDLNVYEIAKNFDVDLALMGDPKSALAILAGLLNVQMSDEQKNSAHQRTEKYGQQKRQQEEQARSRDLDQKTQTQKNHTALHMAAFTEILADLVPEDTIIFDEALTNSPALNRYLPANKPGHFFQTRGGSLGVGIPGALGIKLAKPDSTVIAFTGDGGSMYTIQALWTAAHHNINAKFVVCNNGAYLLLKRNIDQYWKEQGIEAHGYPKSFDLLEPVIDFVKVSEGLHVPAMRVETLEQIRPAIIQMLRHQGPFLIDLVLSAES</sequence>
<keyword evidence="10" id="KW-1185">Reference proteome</keyword>
<dbReference type="InterPro" id="IPR045229">
    <property type="entry name" value="TPP_enz"/>
</dbReference>
<keyword evidence="3 4" id="KW-0786">Thiamine pyrophosphate</keyword>
<dbReference type="InterPro" id="IPR029061">
    <property type="entry name" value="THDP-binding"/>
</dbReference>
<evidence type="ECO:0000313" key="10">
    <source>
        <dbReference type="Proteomes" id="UP000632222"/>
    </source>
</evidence>
<evidence type="ECO:0000259" key="6">
    <source>
        <dbReference type="Pfam" id="PF00205"/>
    </source>
</evidence>
<proteinExistence type="inferred from homology"/>
<feature type="compositionally biased region" description="Basic and acidic residues" evidence="5">
    <location>
        <begin position="341"/>
        <end position="371"/>
    </location>
</feature>
<dbReference type="Pfam" id="PF00205">
    <property type="entry name" value="TPP_enzyme_M"/>
    <property type="match status" value="1"/>
</dbReference>
<dbReference type="Pfam" id="PF02775">
    <property type="entry name" value="TPP_enzyme_C"/>
    <property type="match status" value="1"/>
</dbReference>
<comment type="caution">
    <text evidence="9">The sequence shown here is derived from an EMBL/GenBank/DDBJ whole genome shotgun (WGS) entry which is preliminary data.</text>
</comment>
<reference evidence="10" key="1">
    <citation type="journal article" date="2019" name="Int. J. Syst. Evol. Microbiol.">
        <title>The Global Catalogue of Microorganisms (GCM) 10K type strain sequencing project: providing services to taxonomists for standard genome sequencing and annotation.</title>
        <authorList>
            <consortium name="The Broad Institute Genomics Platform"/>
            <consortium name="The Broad Institute Genome Sequencing Center for Infectious Disease"/>
            <person name="Wu L."/>
            <person name="Ma J."/>
        </authorList>
    </citation>
    <scope>NUCLEOTIDE SEQUENCE [LARGE SCALE GENOMIC DNA]</scope>
    <source>
        <strain evidence="10">JCM 14370</strain>
    </source>
</reference>
<gene>
    <name evidence="9" type="primary">mdlC</name>
    <name evidence="9" type="ORF">GCM10008938_42740</name>
</gene>